<keyword evidence="1" id="KW-1133">Transmembrane helix</keyword>
<gene>
    <name evidence="2" type="ORF">LMG28138_02816</name>
</gene>
<dbReference type="Pfam" id="PF11177">
    <property type="entry name" value="DUF2964"/>
    <property type="match status" value="1"/>
</dbReference>
<dbReference type="AlphaFoldDB" id="A0A6S7BFM3"/>
<keyword evidence="1" id="KW-0812">Transmembrane</keyword>
<evidence type="ECO:0000313" key="2">
    <source>
        <dbReference type="EMBL" id="CAB3789569.1"/>
    </source>
</evidence>
<dbReference type="EMBL" id="CADIKM010000011">
    <property type="protein sequence ID" value="CAB3789569.1"/>
    <property type="molecule type" value="Genomic_DNA"/>
</dbReference>
<evidence type="ECO:0000256" key="1">
    <source>
        <dbReference type="SAM" id="Phobius"/>
    </source>
</evidence>
<feature type="transmembrane region" description="Helical" evidence="1">
    <location>
        <begin position="65"/>
        <end position="87"/>
    </location>
</feature>
<keyword evidence="3" id="KW-1185">Reference proteome</keyword>
<keyword evidence="1" id="KW-0472">Membrane</keyword>
<dbReference type="InterPro" id="IPR021347">
    <property type="entry name" value="DUF2964"/>
</dbReference>
<accession>A0A6S7BFM3</accession>
<feature type="transmembrane region" description="Helical" evidence="1">
    <location>
        <begin position="93"/>
        <end position="112"/>
    </location>
</feature>
<proteinExistence type="predicted"/>
<evidence type="ECO:0000313" key="3">
    <source>
        <dbReference type="Proteomes" id="UP000494115"/>
    </source>
</evidence>
<reference evidence="2 3" key="1">
    <citation type="submission" date="2020-04" db="EMBL/GenBank/DDBJ databases">
        <authorList>
            <person name="De Canck E."/>
        </authorList>
    </citation>
    <scope>NUCLEOTIDE SEQUENCE [LARGE SCALE GENOMIC DNA]</scope>
    <source>
        <strain evidence="2 3">LMG 28138</strain>
    </source>
</reference>
<sequence length="116" mass="12656">MRSLDDYNQHSSATGWTARWRTSPSRCVVFGRNTLMSRGGLVKLSQWKAQASPQQRTRARNKLRVVIAAIGSLTAVAGIGICINGLVEFNKTKVAVGVCIMVISTVTYIVMLTRAS</sequence>
<dbReference type="Proteomes" id="UP000494115">
    <property type="component" value="Unassembled WGS sequence"/>
</dbReference>
<name>A0A6S7BFM3_9BURK</name>
<protein>
    <submittedName>
        <fullName evidence="2">Uncharacterized protein</fullName>
    </submittedName>
</protein>
<organism evidence="2 3">
    <name type="scientific">Pararobbsia alpina</name>
    <dbReference type="NCBI Taxonomy" id="621374"/>
    <lineage>
        <taxon>Bacteria</taxon>
        <taxon>Pseudomonadati</taxon>
        <taxon>Pseudomonadota</taxon>
        <taxon>Betaproteobacteria</taxon>
        <taxon>Burkholderiales</taxon>
        <taxon>Burkholderiaceae</taxon>
        <taxon>Pararobbsia</taxon>
    </lineage>
</organism>